<dbReference type="Proteomes" id="UP000601223">
    <property type="component" value="Unassembled WGS sequence"/>
</dbReference>
<evidence type="ECO:0000313" key="2">
    <source>
        <dbReference type="EMBL" id="GIF85119.1"/>
    </source>
</evidence>
<comment type="caution">
    <text evidence="2">The sequence shown here is derived from an EMBL/GenBank/DDBJ whole genome shotgun (WGS) entry which is preliminary data.</text>
</comment>
<gene>
    <name evidence="2" type="ORF">Cba03nite_64680</name>
</gene>
<evidence type="ECO:0000256" key="1">
    <source>
        <dbReference type="SAM" id="MobiDB-lite"/>
    </source>
</evidence>
<proteinExistence type="predicted"/>
<name>A0A8J3JXY0_9ACTN</name>
<dbReference type="EMBL" id="BONF01000043">
    <property type="protein sequence ID" value="GIF85119.1"/>
    <property type="molecule type" value="Genomic_DNA"/>
</dbReference>
<evidence type="ECO:0000313" key="3">
    <source>
        <dbReference type="Proteomes" id="UP000601223"/>
    </source>
</evidence>
<organism evidence="2 3">
    <name type="scientific">Catellatospora bangladeshensis</name>
    <dbReference type="NCBI Taxonomy" id="310355"/>
    <lineage>
        <taxon>Bacteria</taxon>
        <taxon>Bacillati</taxon>
        <taxon>Actinomycetota</taxon>
        <taxon>Actinomycetes</taxon>
        <taxon>Micromonosporales</taxon>
        <taxon>Micromonosporaceae</taxon>
        <taxon>Catellatospora</taxon>
    </lineage>
</organism>
<feature type="region of interest" description="Disordered" evidence="1">
    <location>
        <begin position="33"/>
        <end position="69"/>
    </location>
</feature>
<protein>
    <submittedName>
        <fullName evidence="2">Uncharacterized protein</fullName>
    </submittedName>
</protein>
<reference evidence="2 3" key="1">
    <citation type="submission" date="2021-01" db="EMBL/GenBank/DDBJ databases">
        <title>Whole genome shotgun sequence of Catellatospora bangladeshensis NBRC 107357.</title>
        <authorList>
            <person name="Komaki H."/>
            <person name="Tamura T."/>
        </authorList>
    </citation>
    <scope>NUCLEOTIDE SEQUENCE [LARGE SCALE GENOMIC DNA]</scope>
    <source>
        <strain evidence="2 3">NBRC 107357</strain>
    </source>
</reference>
<accession>A0A8J3JXY0</accession>
<sequence length="216" mass="22378">MRVRQPLTAASAVMALGLWLTVMSVVLRDPGTGDSGAVPTPPRAVAPARHDPTWPPEPSGSPTEVGRTPVGPAPTMVGRTPAPAGLAPYAGTWRAHGSELTIGPDGATEVLRLGPCRGLSAGIDCVATATLRADLSKGEPELVYTGFRYTDGSGAVVVPDSLEGLPVAGDGYRLRVFAPGVIELVPLTPHLRQIMGTPYRCAAGANEYAHQRLCNA</sequence>
<dbReference type="AlphaFoldDB" id="A0A8J3JXY0"/>
<keyword evidence="3" id="KW-1185">Reference proteome</keyword>
<dbReference type="RefSeq" id="WP_203754394.1">
    <property type="nucleotide sequence ID" value="NZ_BONF01000043.1"/>
</dbReference>